<evidence type="ECO:0000313" key="2">
    <source>
        <dbReference type="EMBL" id="MEJ5864188.1"/>
    </source>
</evidence>
<dbReference type="Proteomes" id="UP001380290">
    <property type="component" value="Unassembled WGS sequence"/>
</dbReference>
<organism evidence="2 3">
    <name type="scientific">Pseudomonas farsensis</name>
    <dbReference type="NCBI Taxonomy" id="2745492"/>
    <lineage>
        <taxon>Bacteria</taxon>
        <taxon>Pseudomonadati</taxon>
        <taxon>Pseudomonadota</taxon>
        <taxon>Gammaproteobacteria</taxon>
        <taxon>Pseudomonadales</taxon>
        <taxon>Pseudomonadaceae</taxon>
        <taxon>Pseudomonas</taxon>
    </lineage>
</organism>
<evidence type="ECO:0000313" key="3">
    <source>
        <dbReference type="Proteomes" id="UP001380290"/>
    </source>
</evidence>
<protein>
    <recommendedName>
        <fullName evidence="4">Transcriptional regulator</fullName>
    </recommendedName>
</protein>
<reference evidence="2 3" key="1">
    <citation type="submission" date="2024-02" db="EMBL/GenBank/DDBJ databases">
        <title>Identification of pathogenicity and growth-promoting function of Pseudomonas putida variant.</title>
        <authorList>
            <person name="Sun J."/>
        </authorList>
    </citation>
    <scope>NUCLEOTIDE SEQUENCE [LARGE SCALE GENOMIC DNA]</scope>
    <source>
        <strain evidence="2 3">A03</strain>
    </source>
</reference>
<keyword evidence="3" id="KW-1185">Reference proteome</keyword>
<evidence type="ECO:0000256" key="1">
    <source>
        <dbReference type="SAM" id="MobiDB-lite"/>
    </source>
</evidence>
<proteinExistence type="predicted"/>
<feature type="region of interest" description="Disordered" evidence="1">
    <location>
        <begin position="35"/>
        <end position="63"/>
    </location>
</feature>
<name>A0ABU8QU87_9PSED</name>
<evidence type="ECO:0008006" key="4">
    <source>
        <dbReference type="Google" id="ProtNLM"/>
    </source>
</evidence>
<dbReference type="RefSeq" id="WP_339599547.1">
    <property type="nucleotide sequence ID" value="NZ_JBBHLC010000033.1"/>
</dbReference>
<dbReference type="EMBL" id="JBBHLC010000033">
    <property type="protein sequence ID" value="MEJ5864188.1"/>
    <property type="molecule type" value="Genomic_DNA"/>
</dbReference>
<gene>
    <name evidence="2" type="ORF">V7S98_13225</name>
</gene>
<accession>A0ABU8QU87</accession>
<comment type="caution">
    <text evidence="2">The sequence shown here is derived from an EMBL/GenBank/DDBJ whole genome shotgun (WGS) entry which is preliminary data.</text>
</comment>
<sequence length="63" mass="7097">MKRFSVRREDIGEFVRKKDKMSQGIVASSVTVERVSRGKPAPTLPSSLRDSAARQGWVISHRN</sequence>